<reference evidence="1 2" key="1">
    <citation type="journal article" date="2016" name="Front. Microbiol.">
        <title>Genomic Resource of Rice Seed Associated Bacteria.</title>
        <authorList>
            <person name="Midha S."/>
            <person name="Bansal K."/>
            <person name="Sharma S."/>
            <person name="Kumar N."/>
            <person name="Patil P.P."/>
            <person name="Chaudhry V."/>
            <person name="Patil P.B."/>
        </authorList>
    </citation>
    <scope>NUCLEOTIDE SEQUENCE [LARGE SCALE GENOMIC DNA]</scope>
    <source>
        <strain evidence="1 2">NS319</strain>
    </source>
</reference>
<sequence>MGMADKRDGILDLGRRQHPRSPDMLATRLGFCQASLGPLADQSPLKFGKCRHHVKHKPPAGRSGIDILHDRSEVHPTFAEHVDELDKA</sequence>
<gene>
    <name evidence="1" type="ORF">NS319_02635</name>
</gene>
<dbReference type="EMBL" id="LDTD01000014">
    <property type="protein sequence ID" value="KTT73820.1"/>
    <property type="molecule type" value="Genomic_DNA"/>
</dbReference>
<evidence type="ECO:0000313" key="2">
    <source>
        <dbReference type="Proteomes" id="UP000072867"/>
    </source>
</evidence>
<organism evidence="1 2">
    <name type="scientific">Sphingomonas sanguinis</name>
    <dbReference type="NCBI Taxonomy" id="33051"/>
    <lineage>
        <taxon>Bacteria</taxon>
        <taxon>Pseudomonadati</taxon>
        <taxon>Pseudomonadota</taxon>
        <taxon>Alphaproteobacteria</taxon>
        <taxon>Sphingomonadales</taxon>
        <taxon>Sphingomonadaceae</taxon>
        <taxon>Sphingomonas</taxon>
    </lineage>
</organism>
<accession>A0A147I587</accession>
<name>A0A147I587_9SPHN</name>
<comment type="caution">
    <text evidence="1">The sequence shown here is derived from an EMBL/GenBank/DDBJ whole genome shotgun (WGS) entry which is preliminary data.</text>
</comment>
<dbReference type="Proteomes" id="UP000072867">
    <property type="component" value="Unassembled WGS sequence"/>
</dbReference>
<protein>
    <submittedName>
        <fullName evidence="1">Uncharacterized protein</fullName>
    </submittedName>
</protein>
<proteinExistence type="predicted"/>
<evidence type="ECO:0000313" key="1">
    <source>
        <dbReference type="EMBL" id="KTT73820.1"/>
    </source>
</evidence>
<dbReference type="AlphaFoldDB" id="A0A147I587"/>